<sequence>MVQYCIVPNCKANRAPGHKSTVFRVPPDPVARELWRHRIGLSHLNDNSRVCYRHFQDEDIQRESVYYDQLGNIIYQVPLLKPRLKKGGLSLEILQVLNPGTNLVSAANSYEQSNPSTDAAHNSCAHAEPILIDLSELLINCSEGVPTQMCTDESQLKKPQSNATLQQVELDCDNLSTDTYKLGRIPTFSVQLDSNVNLSSSIGKNVEIMLSEDVSMDKINALCEKQNLHGNHVVHDLESQHSYSLIPFMAGEEREVSSDSVLNANQSRSPSDTIFDAANEAIALNSKTAFTSNGNKEVPELKALSDDSTNKRRNSVLGSEIIENSVGTADNVSTNPNKRLKCSMRELSIPSVDISHIMRGGSTITMKSTKHLPKIVMEQPRNSKVPIPGQLVWAYFSPNWWPALVVKAEDVGMLAHDNKAWVYWIGDSRISELDRKRIDCSSKGVKERFDQLSTDSDKKVWIKKQKQISCFKLIQLLKGRFTGGTLKKPYTCWLEKNILPHKHKLDNIVFDPYPEDCLTNLKNFKIINSQKTKRYLNQQSKKGKEVTISNFPHVNRMYNRINIRY</sequence>
<organism evidence="1 2">
    <name type="scientific">Eretmocerus hayati</name>
    <dbReference type="NCBI Taxonomy" id="131215"/>
    <lineage>
        <taxon>Eukaryota</taxon>
        <taxon>Metazoa</taxon>
        <taxon>Ecdysozoa</taxon>
        <taxon>Arthropoda</taxon>
        <taxon>Hexapoda</taxon>
        <taxon>Insecta</taxon>
        <taxon>Pterygota</taxon>
        <taxon>Neoptera</taxon>
        <taxon>Endopterygota</taxon>
        <taxon>Hymenoptera</taxon>
        <taxon>Apocrita</taxon>
        <taxon>Proctotrupomorpha</taxon>
        <taxon>Chalcidoidea</taxon>
        <taxon>Aphelinidae</taxon>
        <taxon>Aphelininae</taxon>
        <taxon>Eretmocerus</taxon>
    </lineage>
</organism>
<evidence type="ECO:0000313" key="2">
    <source>
        <dbReference type="Proteomes" id="UP001239111"/>
    </source>
</evidence>
<accession>A0ACC2PND6</accession>
<reference evidence="1" key="1">
    <citation type="submission" date="2023-04" db="EMBL/GenBank/DDBJ databases">
        <title>A chromosome-level genome assembly of the parasitoid wasp Eretmocerus hayati.</title>
        <authorList>
            <person name="Zhong Y."/>
            <person name="Liu S."/>
            <person name="Liu Y."/>
        </authorList>
    </citation>
    <scope>NUCLEOTIDE SEQUENCE</scope>
    <source>
        <strain evidence="1">ZJU_SS_LIU_2023</strain>
    </source>
</reference>
<name>A0ACC2PND6_9HYME</name>
<comment type="caution">
    <text evidence="1">The sequence shown here is derived from an EMBL/GenBank/DDBJ whole genome shotgun (WGS) entry which is preliminary data.</text>
</comment>
<evidence type="ECO:0000313" key="1">
    <source>
        <dbReference type="EMBL" id="KAJ8684326.1"/>
    </source>
</evidence>
<dbReference type="Proteomes" id="UP001239111">
    <property type="component" value="Chromosome 1"/>
</dbReference>
<keyword evidence="2" id="KW-1185">Reference proteome</keyword>
<gene>
    <name evidence="1" type="ORF">QAD02_020118</name>
</gene>
<protein>
    <submittedName>
        <fullName evidence="1">Uncharacterized protein</fullName>
    </submittedName>
</protein>
<proteinExistence type="predicted"/>
<dbReference type="EMBL" id="CM056741">
    <property type="protein sequence ID" value="KAJ8684326.1"/>
    <property type="molecule type" value="Genomic_DNA"/>
</dbReference>